<proteinExistence type="predicted"/>
<evidence type="ECO:0000256" key="1">
    <source>
        <dbReference type="SAM" id="MobiDB-lite"/>
    </source>
</evidence>
<evidence type="ECO:0000259" key="2">
    <source>
        <dbReference type="Pfam" id="PF01498"/>
    </source>
</evidence>
<gene>
    <name evidence="3" type="ORF">AVEN_164458_1</name>
    <name evidence="4" type="ORF">AVEN_172441_1</name>
</gene>
<name>A0A4Y2ATT7_ARAVE</name>
<dbReference type="Pfam" id="PF01498">
    <property type="entry name" value="HTH_Tnp_Tc3_2"/>
    <property type="match status" value="1"/>
</dbReference>
<accession>A0A4Y2ATT7</accession>
<dbReference type="EMBL" id="BGPR01057888">
    <property type="protein sequence ID" value="GBO34107.1"/>
    <property type="molecule type" value="Genomic_DNA"/>
</dbReference>
<dbReference type="OrthoDB" id="6755115at2759"/>
<feature type="compositionally biased region" description="Polar residues" evidence="1">
    <location>
        <begin position="24"/>
        <end position="34"/>
    </location>
</feature>
<evidence type="ECO:0000313" key="5">
    <source>
        <dbReference type="Proteomes" id="UP000499080"/>
    </source>
</evidence>
<dbReference type="Proteomes" id="UP000499080">
    <property type="component" value="Unassembled WGS sequence"/>
</dbReference>
<dbReference type="GO" id="GO:0003677">
    <property type="term" value="F:DNA binding"/>
    <property type="evidence" value="ECO:0007669"/>
    <property type="project" value="InterPro"/>
</dbReference>
<dbReference type="InterPro" id="IPR002492">
    <property type="entry name" value="Transposase_Tc1-like"/>
</dbReference>
<dbReference type="GO" id="GO:0006313">
    <property type="term" value="P:DNA transposition"/>
    <property type="evidence" value="ECO:0007669"/>
    <property type="project" value="InterPro"/>
</dbReference>
<dbReference type="AlphaFoldDB" id="A0A4Y2ATT7"/>
<evidence type="ECO:0000313" key="4">
    <source>
        <dbReference type="EMBL" id="GBO34107.1"/>
    </source>
</evidence>
<evidence type="ECO:0000313" key="3">
    <source>
        <dbReference type="EMBL" id="GBL82595.1"/>
    </source>
</evidence>
<dbReference type="GO" id="GO:0015074">
    <property type="term" value="P:DNA integration"/>
    <property type="evidence" value="ECO:0007669"/>
    <property type="project" value="InterPro"/>
</dbReference>
<dbReference type="EMBL" id="BGPR01081346">
    <property type="protein sequence ID" value="GBL82595.1"/>
    <property type="molecule type" value="Genomic_DNA"/>
</dbReference>
<keyword evidence="5" id="KW-1185">Reference proteome</keyword>
<feature type="compositionally biased region" description="Basic and acidic residues" evidence="1">
    <location>
        <begin position="35"/>
        <end position="45"/>
    </location>
</feature>
<comment type="caution">
    <text evidence="3">The sequence shown here is derived from an EMBL/GenBank/DDBJ whole genome shotgun (WGS) entry which is preliminary data.</text>
</comment>
<protein>
    <recommendedName>
        <fullName evidence="2">Transposase Tc1-like domain-containing protein</fullName>
    </recommendedName>
</protein>
<feature type="region of interest" description="Disordered" evidence="1">
    <location>
        <begin position="24"/>
        <end position="45"/>
    </location>
</feature>
<feature type="domain" description="Transposase Tc1-like" evidence="2">
    <location>
        <begin position="55"/>
        <end position="121"/>
    </location>
</feature>
<sequence>MSRSLSLFEDIILTSTMDSSPASCVTYGNSSRIPDSSRESLGKVFEEPPRPQKIRYLSIIARSNRGATASELSRDLYAATGTRVSRLTVSKRLRETGLFARRPAVCIPVTSMNRRVRLAWC</sequence>
<reference evidence="3 5" key="1">
    <citation type="journal article" date="2019" name="Sci. Rep.">
        <title>Orb-weaving spider Araneus ventricosus genome elucidates the spidroin gene catalogue.</title>
        <authorList>
            <person name="Kono N."/>
            <person name="Nakamura H."/>
            <person name="Ohtoshi R."/>
            <person name="Moran D.A.P."/>
            <person name="Shinohara A."/>
            <person name="Yoshida Y."/>
            <person name="Fujiwara M."/>
            <person name="Mori M."/>
            <person name="Tomita M."/>
            <person name="Arakawa K."/>
        </authorList>
    </citation>
    <scope>NUCLEOTIDE SEQUENCE [LARGE SCALE GENOMIC DNA]</scope>
</reference>
<organism evidence="3 5">
    <name type="scientific">Araneus ventricosus</name>
    <name type="common">Orbweaver spider</name>
    <name type="synonym">Epeira ventricosa</name>
    <dbReference type="NCBI Taxonomy" id="182803"/>
    <lineage>
        <taxon>Eukaryota</taxon>
        <taxon>Metazoa</taxon>
        <taxon>Ecdysozoa</taxon>
        <taxon>Arthropoda</taxon>
        <taxon>Chelicerata</taxon>
        <taxon>Arachnida</taxon>
        <taxon>Araneae</taxon>
        <taxon>Araneomorphae</taxon>
        <taxon>Entelegynae</taxon>
        <taxon>Araneoidea</taxon>
        <taxon>Araneidae</taxon>
        <taxon>Araneus</taxon>
    </lineage>
</organism>